<gene>
    <name evidence="1" type="ORF">METZ01_LOCUS379486</name>
</gene>
<dbReference type="Gene3D" id="3.40.800.20">
    <property type="entry name" value="Histone deacetylase domain"/>
    <property type="match status" value="1"/>
</dbReference>
<accession>A0A382TY64</accession>
<feature type="non-terminal residue" evidence="1">
    <location>
        <position position="41"/>
    </location>
</feature>
<dbReference type="InterPro" id="IPR023696">
    <property type="entry name" value="Ureohydrolase_dom_sf"/>
</dbReference>
<reference evidence="1" key="1">
    <citation type="submission" date="2018-05" db="EMBL/GenBank/DDBJ databases">
        <authorList>
            <person name="Lanie J.A."/>
            <person name="Ng W.-L."/>
            <person name="Kazmierczak K.M."/>
            <person name="Andrzejewski T.M."/>
            <person name="Davidsen T.M."/>
            <person name="Wayne K.J."/>
            <person name="Tettelin H."/>
            <person name="Glass J.I."/>
            <person name="Rusch D."/>
            <person name="Podicherti R."/>
            <person name="Tsui H.-C.T."/>
            <person name="Winkler M.E."/>
        </authorList>
    </citation>
    <scope>NUCLEOTIDE SEQUENCE</scope>
</reference>
<evidence type="ECO:0008006" key="2">
    <source>
        <dbReference type="Google" id="ProtNLM"/>
    </source>
</evidence>
<dbReference type="AlphaFoldDB" id="A0A382TY64"/>
<protein>
    <recommendedName>
        <fullName evidence="2">Histone deacetylase domain-containing protein</fullName>
    </recommendedName>
</protein>
<proteinExistence type="predicted"/>
<dbReference type="SUPFAM" id="SSF52768">
    <property type="entry name" value="Arginase/deacetylase"/>
    <property type="match status" value="1"/>
</dbReference>
<name>A0A382TY64_9ZZZZ</name>
<dbReference type="InterPro" id="IPR037138">
    <property type="entry name" value="His_deacetylse_dom_sf"/>
</dbReference>
<feature type="non-terminal residue" evidence="1">
    <location>
        <position position="1"/>
    </location>
</feature>
<evidence type="ECO:0000313" key="1">
    <source>
        <dbReference type="EMBL" id="SVD26632.1"/>
    </source>
</evidence>
<dbReference type="EMBL" id="UINC01139839">
    <property type="protein sequence ID" value="SVD26632.1"/>
    <property type="molecule type" value="Genomic_DNA"/>
</dbReference>
<sequence>MKKTGYVFHPLYLKHDTEPHPENPGRLRAIDEAVQSSDLHD</sequence>
<organism evidence="1">
    <name type="scientific">marine metagenome</name>
    <dbReference type="NCBI Taxonomy" id="408172"/>
    <lineage>
        <taxon>unclassified sequences</taxon>
        <taxon>metagenomes</taxon>
        <taxon>ecological metagenomes</taxon>
    </lineage>
</organism>